<accession>A0A1W9YV38</accession>
<organism evidence="2 3">
    <name type="scientific">Mycolicibacterium bacteremicum</name>
    <name type="common">Mycobacterium bacteremicum</name>
    <dbReference type="NCBI Taxonomy" id="564198"/>
    <lineage>
        <taxon>Bacteria</taxon>
        <taxon>Bacillati</taxon>
        <taxon>Actinomycetota</taxon>
        <taxon>Actinomycetes</taxon>
        <taxon>Mycobacteriales</taxon>
        <taxon>Mycobacteriaceae</taxon>
        <taxon>Mycolicibacterium</taxon>
    </lineage>
</organism>
<evidence type="ECO:0008006" key="4">
    <source>
        <dbReference type="Google" id="ProtNLM"/>
    </source>
</evidence>
<reference evidence="2 3" key="1">
    <citation type="submission" date="2017-02" db="EMBL/GenBank/DDBJ databases">
        <title>The new phylogeny of genus Mycobacterium.</title>
        <authorList>
            <person name="Tortoli E."/>
            <person name="Trovato A."/>
            <person name="Cirillo D.M."/>
        </authorList>
    </citation>
    <scope>NUCLEOTIDE SEQUENCE [LARGE SCALE GENOMIC DNA]</scope>
    <source>
        <strain evidence="2 3">DSM 45578</strain>
    </source>
</reference>
<keyword evidence="3" id="KW-1185">Reference proteome</keyword>
<dbReference type="OrthoDB" id="3372002at2"/>
<dbReference type="RefSeq" id="WP_083060005.1">
    <property type="nucleotide sequence ID" value="NZ_JACKVM010000005.1"/>
</dbReference>
<gene>
    <name evidence="2" type="ORF">BST17_16915</name>
</gene>
<comment type="caution">
    <text evidence="2">The sequence shown here is derived from an EMBL/GenBank/DDBJ whole genome shotgun (WGS) entry which is preliminary data.</text>
</comment>
<dbReference type="EMBL" id="MVHJ01000013">
    <property type="protein sequence ID" value="ORA03837.1"/>
    <property type="molecule type" value="Genomic_DNA"/>
</dbReference>
<sequence length="169" mass="17407">MGCTRDADEAGGGQTPTITLRPADPAFAAGRPVALTVEIRNTWNQRCLLTSAPMGALTVLGLTRDGTPLAPQLTTATFLNGFQNAVKDSLVEVAPGASVRFEYSGPDGTLDSFAADATGGAEVSRWPVAARGRYELTVGYLRPPLPGVPADPCQASGTTATATFTVGQP</sequence>
<proteinExistence type="predicted"/>
<evidence type="ECO:0000313" key="3">
    <source>
        <dbReference type="Proteomes" id="UP000192366"/>
    </source>
</evidence>
<evidence type="ECO:0000313" key="2">
    <source>
        <dbReference type="EMBL" id="ORA03837.1"/>
    </source>
</evidence>
<feature type="region of interest" description="Disordered" evidence="1">
    <location>
        <begin position="1"/>
        <end position="22"/>
    </location>
</feature>
<dbReference type="Proteomes" id="UP000192366">
    <property type="component" value="Unassembled WGS sequence"/>
</dbReference>
<name>A0A1W9YV38_MYCBA</name>
<evidence type="ECO:0000256" key="1">
    <source>
        <dbReference type="SAM" id="MobiDB-lite"/>
    </source>
</evidence>
<dbReference type="AlphaFoldDB" id="A0A1W9YV38"/>
<protein>
    <recommendedName>
        <fullName evidence="4">DUF4232 domain-containing protein</fullName>
    </recommendedName>
</protein>
<dbReference type="STRING" id="564198.BST17_16915"/>